<organism evidence="1 2">
    <name type="scientific">Strigamia maritima</name>
    <name type="common">European centipede</name>
    <name type="synonym">Geophilus maritimus</name>
    <dbReference type="NCBI Taxonomy" id="126957"/>
    <lineage>
        <taxon>Eukaryota</taxon>
        <taxon>Metazoa</taxon>
        <taxon>Ecdysozoa</taxon>
        <taxon>Arthropoda</taxon>
        <taxon>Myriapoda</taxon>
        <taxon>Chilopoda</taxon>
        <taxon>Pleurostigmophora</taxon>
        <taxon>Geophilomorpha</taxon>
        <taxon>Linotaeniidae</taxon>
        <taxon>Strigamia</taxon>
    </lineage>
</organism>
<protein>
    <submittedName>
        <fullName evidence="1">Uncharacterized protein</fullName>
    </submittedName>
</protein>
<proteinExistence type="predicted"/>
<sequence length="114" mass="13547">MANRSYITCVVWTNDFCPGTCPDRTKFCVPTVSGPHSYALPFEFMDPNTTLMLYFLFYFFKGRIQWFLTRFIREYIRYPFCGEINHNQLKSMTRQTFHNPIPTSSIRTMFQLVG</sequence>
<dbReference type="EMBL" id="JH431975">
    <property type="status" value="NOT_ANNOTATED_CDS"/>
    <property type="molecule type" value="Genomic_DNA"/>
</dbReference>
<evidence type="ECO:0000313" key="2">
    <source>
        <dbReference type="Proteomes" id="UP000014500"/>
    </source>
</evidence>
<evidence type="ECO:0000313" key="1">
    <source>
        <dbReference type="EnsemblMetazoa" id="SMAR010390-PA"/>
    </source>
</evidence>
<dbReference type="Proteomes" id="UP000014500">
    <property type="component" value="Unassembled WGS sequence"/>
</dbReference>
<accession>T1J9J3</accession>
<reference evidence="1" key="2">
    <citation type="submission" date="2015-02" db="UniProtKB">
        <authorList>
            <consortium name="EnsemblMetazoa"/>
        </authorList>
    </citation>
    <scope>IDENTIFICATION</scope>
</reference>
<name>T1J9J3_STRMM</name>
<dbReference type="AlphaFoldDB" id="T1J9J3"/>
<dbReference type="EnsemblMetazoa" id="SMAR010390-RA">
    <property type="protein sequence ID" value="SMAR010390-PA"/>
    <property type="gene ID" value="SMAR010390"/>
</dbReference>
<dbReference type="HOGENOM" id="CLU_2124166_0_0_1"/>
<keyword evidence="2" id="KW-1185">Reference proteome</keyword>
<reference evidence="2" key="1">
    <citation type="submission" date="2011-05" db="EMBL/GenBank/DDBJ databases">
        <authorList>
            <person name="Richards S.R."/>
            <person name="Qu J."/>
            <person name="Jiang H."/>
            <person name="Jhangiani S.N."/>
            <person name="Agravi P."/>
            <person name="Goodspeed R."/>
            <person name="Gross S."/>
            <person name="Mandapat C."/>
            <person name="Jackson L."/>
            <person name="Mathew T."/>
            <person name="Pu L."/>
            <person name="Thornton R."/>
            <person name="Saada N."/>
            <person name="Wilczek-Boney K.B."/>
            <person name="Lee S."/>
            <person name="Kovar C."/>
            <person name="Wu Y."/>
            <person name="Scherer S.E."/>
            <person name="Worley K.C."/>
            <person name="Muzny D.M."/>
            <person name="Gibbs R."/>
        </authorList>
    </citation>
    <scope>NUCLEOTIDE SEQUENCE</scope>
    <source>
        <strain evidence="2">Brora</strain>
    </source>
</reference>